<dbReference type="EMBL" id="CAVMJV010000038">
    <property type="protein sequence ID" value="CAK5079590.1"/>
    <property type="molecule type" value="Genomic_DNA"/>
</dbReference>
<protein>
    <submittedName>
        <fullName evidence="1">Uncharacterized protein</fullName>
    </submittedName>
</protein>
<evidence type="ECO:0000313" key="1">
    <source>
        <dbReference type="EMBL" id="CAK5079590.1"/>
    </source>
</evidence>
<gene>
    <name evidence="1" type="ORF">MENTE1834_LOCUS26714</name>
</gene>
<name>A0ACB0ZKL2_MELEN</name>
<evidence type="ECO:0000313" key="2">
    <source>
        <dbReference type="Proteomes" id="UP001497535"/>
    </source>
</evidence>
<sequence length="49" mass="5671">MFGTLSRDVLLELSSLDIISKTICGSMDIVCIVCIGEWFEKEKVWEERF</sequence>
<organism evidence="1 2">
    <name type="scientific">Meloidogyne enterolobii</name>
    <name type="common">Root-knot nematode worm</name>
    <name type="synonym">Meloidogyne mayaguensis</name>
    <dbReference type="NCBI Taxonomy" id="390850"/>
    <lineage>
        <taxon>Eukaryota</taxon>
        <taxon>Metazoa</taxon>
        <taxon>Ecdysozoa</taxon>
        <taxon>Nematoda</taxon>
        <taxon>Chromadorea</taxon>
        <taxon>Rhabditida</taxon>
        <taxon>Tylenchina</taxon>
        <taxon>Tylenchomorpha</taxon>
        <taxon>Tylenchoidea</taxon>
        <taxon>Meloidogynidae</taxon>
        <taxon>Meloidogyninae</taxon>
        <taxon>Meloidogyne</taxon>
    </lineage>
</organism>
<proteinExistence type="predicted"/>
<reference evidence="1" key="1">
    <citation type="submission" date="2023-11" db="EMBL/GenBank/DDBJ databases">
        <authorList>
            <person name="Poullet M."/>
        </authorList>
    </citation>
    <scope>NUCLEOTIDE SEQUENCE</scope>
    <source>
        <strain evidence="1">E1834</strain>
    </source>
</reference>
<comment type="caution">
    <text evidence="1">The sequence shown here is derived from an EMBL/GenBank/DDBJ whole genome shotgun (WGS) entry which is preliminary data.</text>
</comment>
<dbReference type="Proteomes" id="UP001497535">
    <property type="component" value="Unassembled WGS sequence"/>
</dbReference>
<keyword evidence="2" id="KW-1185">Reference proteome</keyword>
<accession>A0ACB0ZKL2</accession>